<name>A0AAD2CID6_9STRA</name>
<evidence type="ECO:0000313" key="2">
    <source>
        <dbReference type="EMBL" id="CAJ1934025.1"/>
    </source>
</evidence>
<dbReference type="AlphaFoldDB" id="A0AAD2CID6"/>
<gene>
    <name evidence="2" type="ORF">CYCCA115_LOCUS3562</name>
</gene>
<dbReference type="EMBL" id="CAKOGP040000324">
    <property type="protein sequence ID" value="CAJ1934025.1"/>
    <property type="molecule type" value="Genomic_DNA"/>
</dbReference>
<reference evidence="2" key="1">
    <citation type="submission" date="2023-08" db="EMBL/GenBank/DDBJ databases">
        <authorList>
            <person name="Audoor S."/>
            <person name="Bilcke G."/>
        </authorList>
    </citation>
    <scope>NUCLEOTIDE SEQUENCE</scope>
</reference>
<comment type="caution">
    <text evidence="2">The sequence shown here is derived from an EMBL/GenBank/DDBJ whole genome shotgun (WGS) entry which is preliminary data.</text>
</comment>
<evidence type="ECO:0000313" key="3">
    <source>
        <dbReference type="Proteomes" id="UP001295423"/>
    </source>
</evidence>
<sequence length="142" mass="15626">MINSNTSLLRTHPSTGDLSTDSYAPSIDGSVTSNVTFGTIEIREYGMVLGDNPSTSSGPSVELDWDTQSTLTIDDIGQYESMKPARRRGTDQLAMSRYRRTKLLLDSGYSLEEILGTTNDGRNSPKKKTGISKKVLKLFSRK</sequence>
<dbReference type="Proteomes" id="UP001295423">
    <property type="component" value="Unassembled WGS sequence"/>
</dbReference>
<proteinExistence type="predicted"/>
<accession>A0AAD2CID6</accession>
<protein>
    <submittedName>
        <fullName evidence="2">Uncharacterized protein</fullName>
    </submittedName>
</protein>
<organism evidence="2 3">
    <name type="scientific">Cylindrotheca closterium</name>
    <dbReference type="NCBI Taxonomy" id="2856"/>
    <lineage>
        <taxon>Eukaryota</taxon>
        <taxon>Sar</taxon>
        <taxon>Stramenopiles</taxon>
        <taxon>Ochrophyta</taxon>
        <taxon>Bacillariophyta</taxon>
        <taxon>Bacillariophyceae</taxon>
        <taxon>Bacillariophycidae</taxon>
        <taxon>Bacillariales</taxon>
        <taxon>Bacillariaceae</taxon>
        <taxon>Cylindrotheca</taxon>
    </lineage>
</organism>
<keyword evidence="3" id="KW-1185">Reference proteome</keyword>
<evidence type="ECO:0000256" key="1">
    <source>
        <dbReference type="SAM" id="MobiDB-lite"/>
    </source>
</evidence>
<feature type="region of interest" description="Disordered" evidence="1">
    <location>
        <begin position="1"/>
        <end position="25"/>
    </location>
</feature>